<dbReference type="InterPro" id="IPR045464">
    <property type="entry name" value="Hrt3/FBXO9_C"/>
</dbReference>
<dbReference type="Pfam" id="PF12937">
    <property type="entry name" value="F-box-like"/>
    <property type="match status" value="1"/>
</dbReference>
<keyword evidence="1" id="KW-0833">Ubl conjugation pathway</keyword>
<proteinExistence type="predicted"/>
<dbReference type="PANTHER" id="PTHR12874">
    <property type="entry name" value="F-BOX ONLY PROTEIN 48-RELATED"/>
    <property type="match status" value="1"/>
</dbReference>
<protein>
    <recommendedName>
        <fullName evidence="3">F-box domain-containing protein</fullName>
    </recommendedName>
</protein>
<feature type="compositionally biased region" description="Basic and acidic residues" evidence="2">
    <location>
        <begin position="11"/>
        <end position="23"/>
    </location>
</feature>
<dbReference type="GO" id="GO:0019005">
    <property type="term" value="C:SCF ubiquitin ligase complex"/>
    <property type="evidence" value="ECO:0007669"/>
    <property type="project" value="TreeGrafter"/>
</dbReference>
<evidence type="ECO:0000259" key="3">
    <source>
        <dbReference type="PROSITE" id="PS50181"/>
    </source>
</evidence>
<evidence type="ECO:0000256" key="2">
    <source>
        <dbReference type="SAM" id="MobiDB-lite"/>
    </source>
</evidence>
<feature type="compositionally biased region" description="Pro residues" evidence="2">
    <location>
        <begin position="62"/>
        <end position="73"/>
    </location>
</feature>
<organism evidence="4 5">
    <name type="scientific">Staphylotrichum longicolle</name>
    <dbReference type="NCBI Taxonomy" id="669026"/>
    <lineage>
        <taxon>Eukaryota</taxon>
        <taxon>Fungi</taxon>
        <taxon>Dikarya</taxon>
        <taxon>Ascomycota</taxon>
        <taxon>Pezizomycotina</taxon>
        <taxon>Sordariomycetes</taxon>
        <taxon>Sordariomycetidae</taxon>
        <taxon>Sordariales</taxon>
        <taxon>Chaetomiaceae</taxon>
        <taxon>Staphylotrichum</taxon>
    </lineage>
</organism>
<evidence type="ECO:0000256" key="1">
    <source>
        <dbReference type="ARBA" id="ARBA00022786"/>
    </source>
</evidence>
<feature type="compositionally biased region" description="Basic and acidic residues" evidence="2">
    <location>
        <begin position="115"/>
        <end position="125"/>
    </location>
</feature>
<dbReference type="SUPFAM" id="SSF81383">
    <property type="entry name" value="F-box domain"/>
    <property type="match status" value="1"/>
</dbReference>
<feature type="compositionally biased region" description="Low complexity" evidence="2">
    <location>
        <begin position="163"/>
        <end position="180"/>
    </location>
</feature>
<evidence type="ECO:0000313" key="5">
    <source>
        <dbReference type="Proteomes" id="UP001197093"/>
    </source>
</evidence>
<dbReference type="Pfam" id="PF19270">
    <property type="entry name" value="FBO_C"/>
    <property type="match status" value="1"/>
</dbReference>
<feature type="domain" description="F-box" evidence="3">
    <location>
        <begin position="213"/>
        <end position="263"/>
    </location>
</feature>
<reference evidence="4" key="1">
    <citation type="submission" date="2023-02" db="EMBL/GenBank/DDBJ databases">
        <authorList>
            <person name="Palmer J.M."/>
        </authorList>
    </citation>
    <scope>NUCLEOTIDE SEQUENCE</scope>
    <source>
        <strain evidence="4">FW57</strain>
    </source>
</reference>
<dbReference type="AlphaFoldDB" id="A0AAD4F697"/>
<dbReference type="GO" id="GO:0005737">
    <property type="term" value="C:cytoplasm"/>
    <property type="evidence" value="ECO:0007669"/>
    <property type="project" value="TreeGrafter"/>
</dbReference>
<dbReference type="EMBL" id="JAHCVI010000001">
    <property type="protein sequence ID" value="KAG7292477.1"/>
    <property type="molecule type" value="Genomic_DNA"/>
</dbReference>
<dbReference type="PANTHER" id="PTHR12874:SF9">
    <property type="entry name" value="F-BOX ONLY PROTEIN 48"/>
    <property type="match status" value="1"/>
</dbReference>
<comment type="caution">
    <text evidence="4">The sequence shown here is derived from an EMBL/GenBank/DDBJ whole genome shotgun (WGS) entry which is preliminary data.</text>
</comment>
<accession>A0AAD4F697</accession>
<keyword evidence="5" id="KW-1185">Reference proteome</keyword>
<sequence>MNPEESNPELESFREQWKAEVQAKHAVPGASRQQQKQQKQHKVAGPSTTAPHPRPATEPRSKPPQPAQKPPGQEPDDDYVLSRSFDELAAAVSTSPLETAQPGAPENREPVSALDHYERAVEKEAAGSLGDSLRLYRKAFRMDDSVDQKYKNKHFPKPPPKPAQTTSAKDASTSASQASKLGQPQSVKDLIASFAVMSIEPAPPPVEGMPPPPCPLASLPEEILVHILRDVALLDVGDFVRLAQVCKRLAYLVTTEDRIWRRICLGSEFGFGGMHYYWQRQITWGPLTEEDLLREADEAEASAAANSTIAEAAATPPPPPPLTLAERARRHAQESIANTLAFYPSLYSGSWQQMFRLRPRIRFNGCYISTVNYMRSGQASANQVTWASPVHIVTYYRYLRFFRDGTVISLLTTAEPADVVHHLTRDAVALHAGGANAHLPSAVVQSVLKGRWRLAREADNPGASLSEAEGDVMVETEGVSKYIYRLDLALGTAGKGARNNKLAWKGFYSYNPLTGDWAEFTMRNSKPFFFSRVRSYGVKGA</sequence>
<dbReference type="Proteomes" id="UP001197093">
    <property type="component" value="Unassembled WGS sequence"/>
</dbReference>
<name>A0AAD4F697_9PEZI</name>
<dbReference type="InterPro" id="IPR001810">
    <property type="entry name" value="F-box_dom"/>
</dbReference>
<dbReference type="InterPro" id="IPR036047">
    <property type="entry name" value="F-box-like_dom_sf"/>
</dbReference>
<dbReference type="Gene3D" id="1.20.1280.50">
    <property type="match status" value="1"/>
</dbReference>
<dbReference type="PROSITE" id="PS50181">
    <property type="entry name" value="FBOX"/>
    <property type="match status" value="1"/>
</dbReference>
<gene>
    <name evidence="4" type="ORF">NEMBOFW57_002512</name>
</gene>
<evidence type="ECO:0000313" key="4">
    <source>
        <dbReference type="EMBL" id="KAG7292477.1"/>
    </source>
</evidence>
<feature type="region of interest" description="Disordered" evidence="2">
    <location>
        <begin position="1"/>
        <end position="129"/>
    </location>
</feature>
<dbReference type="GO" id="GO:0031146">
    <property type="term" value="P:SCF-dependent proteasomal ubiquitin-dependent protein catabolic process"/>
    <property type="evidence" value="ECO:0007669"/>
    <property type="project" value="TreeGrafter"/>
</dbReference>
<feature type="region of interest" description="Disordered" evidence="2">
    <location>
        <begin position="147"/>
        <end position="183"/>
    </location>
</feature>